<keyword evidence="3" id="KW-1185">Reference proteome</keyword>
<reference evidence="2 3" key="1">
    <citation type="journal article" date="2014" name="Genome Biol. Evol.">
        <title>The secreted proteins of Achlya hypogyna and Thraustotheca clavata identify the ancestral oomycete secretome and reveal gene acquisitions by horizontal gene transfer.</title>
        <authorList>
            <person name="Misner I."/>
            <person name="Blouin N."/>
            <person name="Leonard G."/>
            <person name="Richards T.A."/>
            <person name="Lane C.E."/>
        </authorList>
    </citation>
    <scope>NUCLEOTIDE SEQUENCE [LARGE SCALE GENOMIC DNA]</scope>
    <source>
        <strain evidence="2 3">ATCC 48635</strain>
    </source>
</reference>
<dbReference type="Proteomes" id="UP000243579">
    <property type="component" value="Unassembled WGS sequence"/>
</dbReference>
<gene>
    <name evidence="2" type="ORF">ACHHYP_14964</name>
</gene>
<dbReference type="EMBL" id="JNBR01002254">
    <property type="protein sequence ID" value="OQR83214.1"/>
    <property type="molecule type" value="Genomic_DNA"/>
</dbReference>
<accession>A0A1V9YBX1</accession>
<evidence type="ECO:0000313" key="2">
    <source>
        <dbReference type="EMBL" id="OQR83214.1"/>
    </source>
</evidence>
<evidence type="ECO:0000313" key="3">
    <source>
        <dbReference type="Proteomes" id="UP000243579"/>
    </source>
</evidence>
<name>A0A1V9YBX1_ACHHY</name>
<dbReference type="OrthoDB" id="10534975at2759"/>
<sequence length="115" mass="12969">MQNLRARIKQKARVKMQSKRLQVRETKHRAASSQEKLKLGPTKLKLKTSVASILATNDSLLESWQKELLDHVPLKSTASSFVASFELKQKLSETLAFLAQLAQWQTIGRAGVKLQ</sequence>
<dbReference type="AlphaFoldDB" id="A0A1V9YBX1"/>
<comment type="caution">
    <text evidence="2">The sequence shown here is derived from an EMBL/GenBank/DDBJ whole genome shotgun (WGS) entry which is preliminary data.</text>
</comment>
<protein>
    <submittedName>
        <fullName evidence="2">Uncharacterized protein</fullName>
    </submittedName>
</protein>
<proteinExistence type="predicted"/>
<feature type="region of interest" description="Disordered" evidence="1">
    <location>
        <begin position="17"/>
        <end position="36"/>
    </location>
</feature>
<evidence type="ECO:0000256" key="1">
    <source>
        <dbReference type="SAM" id="MobiDB-lite"/>
    </source>
</evidence>
<organism evidence="2 3">
    <name type="scientific">Achlya hypogyna</name>
    <name type="common">Oomycete</name>
    <name type="synonym">Protoachlya hypogyna</name>
    <dbReference type="NCBI Taxonomy" id="1202772"/>
    <lineage>
        <taxon>Eukaryota</taxon>
        <taxon>Sar</taxon>
        <taxon>Stramenopiles</taxon>
        <taxon>Oomycota</taxon>
        <taxon>Saprolegniomycetes</taxon>
        <taxon>Saprolegniales</taxon>
        <taxon>Achlyaceae</taxon>
        <taxon>Achlya</taxon>
    </lineage>
</organism>